<evidence type="ECO:0000256" key="5">
    <source>
        <dbReference type="ARBA" id="ARBA00022679"/>
    </source>
</evidence>
<sequence length="296" mass="33942">VIFGKMASEDKNYVPRITQLDSVFLDREANNLVKSQLITAVRYTGQTWLTKFEPEIDAILRYTILRYTVERTKSSVGQQLLQIKYKDNISISHLKTYVLTLVFGRWFMQRAGDATLQVSGSQEVKDKFTKFLSAAELLYKILHVVNLLVFLREGKYPSLLERLFNLRQVSADPGKSRKLSYFYFTRELLWHGFAELLGFILPLINVQKFHAIVRKFLPNSSESPDDNDVEVKFGIKTTCAICNNSPVLPHNFGCKHLVCYYCIYSGYAAEPAFKCPLCGHELENKASIFPTKQIVT</sequence>
<accession>A0AAV2QLB8</accession>
<dbReference type="Proteomes" id="UP001497623">
    <property type="component" value="Unassembled WGS sequence"/>
</dbReference>
<keyword evidence="13" id="KW-0472">Membrane</keyword>
<reference evidence="20 21" key="1">
    <citation type="submission" date="2024-05" db="EMBL/GenBank/DDBJ databases">
        <authorList>
            <person name="Wallberg A."/>
        </authorList>
    </citation>
    <scope>NUCLEOTIDE SEQUENCE [LARGE SCALE GENOMIC DNA]</scope>
</reference>
<evidence type="ECO:0000256" key="10">
    <source>
        <dbReference type="ARBA" id="ARBA00022833"/>
    </source>
</evidence>
<dbReference type="InterPro" id="IPR013083">
    <property type="entry name" value="Znf_RING/FYVE/PHD"/>
</dbReference>
<dbReference type="EC" id="2.3.2.36" evidence="17"/>
<evidence type="ECO:0000256" key="11">
    <source>
        <dbReference type="ARBA" id="ARBA00022927"/>
    </source>
</evidence>
<evidence type="ECO:0000256" key="15">
    <source>
        <dbReference type="ARBA" id="ARBA00032511"/>
    </source>
</evidence>
<feature type="non-terminal residue" evidence="20">
    <location>
        <position position="1"/>
    </location>
</feature>
<dbReference type="InterPro" id="IPR017907">
    <property type="entry name" value="Znf_RING_CS"/>
</dbReference>
<evidence type="ECO:0000256" key="9">
    <source>
        <dbReference type="ARBA" id="ARBA00022786"/>
    </source>
</evidence>
<comment type="subcellular location">
    <subcellularLocation>
        <location evidence="1">Peroxisome membrane</location>
        <topology evidence="1">Multi-pass membrane protein</topology>
    </subcellularLocation>
</comment>
<dbReference type="InterPro" id="IPR001841">
    <property type="entry name" value="Znf_RING"/>
</dbReference>
<keyword evidence="4" id="KW-0813">Transport</keyword>
<dbReference type="PANTHER" id="PTHR48178:SF1">
    <property type="entry name" value="PEROXISOME BIOGENESIS FACTOR 2"/>
    <property type="match status" value="1"/>
</dbReference>
<evidence type="ECO:0000256" key="1">
    <source>
        <dbReference type="ARBA" id="ARBA00004585"/>
    </source>
</evidence>
<dbReference type="Pfam" id="PF04757">
    <property type="entry name" value="Pex2_Pex12"/>
    <property type="match status" value="1"/>
</dbReference>
<evidence type="ECO:0000256" key="14">
    <source>
        <dbReference type="ARBA" id="ARBA00023140"/>
    </source>
</evidence>
<evidence type="ECO:0000256" key="16">
    <source>
        <dbReference type="ARBA" id="ARBA00034438"/>
    </source>
</evidence>
<organism evidence="20 21">
    <name type="scientific">Meganyctiphanes norvegica</name>
    <name type="common">Northern krill</name>
    <name type="synonym">Thysanopoda norvegica</name>
    <dbReference type="NCBI Taxonomy" id="48144"/>
    <lineage>
        <taxon>Eukaryota</taxon>
        <taxon>Metazoa</taxon>
        <taxon>Ecdysozoa</taxon>
        <taxon>Arthropoda</taxon>
        <taxon>Crustacea</taxon>
        <taxon>Multicrustacea</taxon>
        <taxon>Malacostraca</taxon>
        <taxon>Eumalacostraca</taxon>
        <taxon>Eucarida</taxon>
        <taxon>Euphausiacea</taxon>
        <taxon>Euphausiidae</taxon>
        <taxon>Meganyctiphanes</taxon>
    </lineage>
</organism>
<gene>
    <name evidence="20" type="ORF">MNOR_LOCUS14420</name>
</gene>
<evidence type="ECO:0000256" key="2">
    <source>
        <dbReference type="ARBA" id="ARBA00004906"/>
    </source>
</evidence>
<evidence type="ECO:0000313" key="20">
    <source>
        <dbReference type="EMBL" id="CAL4091750.1"/>
    </source>
</evidence>
<comment type="similarity">
    <text evidence="3">Belongs to the pex2/pex10/pex12 family.</text>
</comment>
<keyword evidence="7" id="KW-0479">Metal-binding</keyword>
<protein>
    <recommendedName>
        <fullName evidence="17">RING-type E3 ubiquitin transferase (cysteine targeting)</fullName>
        <ecNumber evidence="17">2.3.2.36</ecNumber>
    </recommendedName>
    <alternativeName>
        <fullName evidence="15">Peroxin-2</fullName>
    </alternativeName>
</protein>
<dbReference type="SMART" id="SM00184">
    <property type="entry name" value="RING"/>
    <property type="match status" value="1"/>
</dbReference>
<evidence type="ECO:0000256" key="13">
    <source>
        <dbReference type="ARBA" id="ARBA00023136"/>
    </source>
</evidence>
<keyword evidence="9" id="KW-0833">Ubl conjugation pathway</keyword>
<evidence type="ECO:0000256" key="18">
    <source>
        <dbReference type="PROSITE-ProRule" id="PRU00175"/>
    </source>
</evidence>
<dbReference type="EMBL" id="CAXKWB010008636">
    <property type="protein sequence ID" value="CAL4091750.1"/>
    <property type="molecule type" value="Genomic_DNA"/>
</dbReference>
<keyword evidence="10" id="KW-0862">Zinc</keyword>
<name>A0AAV2QLB8_MEGNR</name>
<evidence type="ECO:0000256" key="8">
    <source>
        <dbReference type="ARBA" id="ARBA00022771"/>
    </source>
</evidence>
<dbReference type="GO" id="GO:0016558">
    <property type="term" value="P:protein import into peroxisome matrix"/>
    <property type="evidence" value="ECO:0007669"/>
    <property type="project" value="InterPro"/>
</dbReference>
<evidence type="ECO:0000256" key="6">
    <source>
        <dbReference type="ARBA" id="ARBA00022692"/>
    </source>
</evidence>
<dbReference type="SUPFAM" id="SSF57850">
    <property type="entry name" value="RING/U-box"/>
    <property type="match status" value="1"/>
</dbReference>
<evidence type="ECO:0000256" key="17">
    <source>
        <dbReference type="ARBA" id="ARBA00034523"/>
    </source>
</evidence>
<dbReference type="Gene3D" id="3.30.40.10">
    <property type="entry name" value="Zinc/RING finger domain, C3HC4 (zinc finger)"/>
    <property type="match status" value="1"/>
</dbReference>
<dbReference type="PROSITE" id="PS50089">
    <property type="entry name" value="ZF_RING_2"/>
    <property type="match status" value="1"/>
</dbReference>
<dbReference type="PANTHER" id="PTHR48178">
    <property type="entry name" value="PEROXISOME BIOGENESIS FACTOR 2"/>
    <property type="match status" value="1"/>
</dbReference>
<proteinExistence type="inferred from homology"/>
<dbReference type="InterPro" id="IPR025654">
    <property type="entry name" value="PEX2/10"/>
</dbReference>
<dbReference type="PROSITE" id="PS00518">
    <property type="entry name" value="ZF_RING_1"/>
    <property type="match status" value="1"/>
</dbReference>
<evidence type="ECO:0000256" key="3">
    <source>
        <dbReference type="ARBA" id="ARBA00008704"/>
    </source>
</evidence>
<comment type="pathway">
    <text evidence="2">Protein modification; protein ubiquitination.</text>
</comment>
<dbReference type="InterPro" id="IPR006845">
    <property type="entry name" value="Pex_N"/>
</dbReference>
<keyword evidence="11" id="KW-0653">Protein transport</keyword>
<evidence type="ECO:0000256" key="7">
    <source>
        <dbReference type="ARBA" id="ARBA00022723"/>
    </source>
</evidence>
<comment type="caution">
    <text evidence="20">The sequence shown here is derived from an EMBL/GenBank/DDBJ whole genome shotgun (WGS) entry which is preliminary data.</text>
</comment>
<keyword evidence="8 18" id="KW-0863">Zinc-finger</keyword>
<dbReference type="GO" id="GO:0061630">
    <property type="term" value="F:ubiquitin protein ligase activity"/>
    <property type="evidence" value="ECO:0007669"/>
    <property type="project" value="UniProtKB-EC"/>
</dbReference>
<dbReference type="GO" id="GO:0005778">
    <property type="term" value="C:peroxisomal membrane"/>
    <property type="evidence" value="ECO:0007669"/>
    <property type="project" value="UniProtKB-SubCell"/>
</dbReference>
<evidence type="ECO:0000313" key="21">
    <source>
        <dbReference type="Proteomes" id="UP001497623"/>
    </source>
</evidence>
<keyword evidence="12" id="KW-1133">Transmembrane helix</keyword>
<evidence type="ECO:0000256" key="12">
    <source>
        <dbReference type="ARBA" id="ARBA00022989"/>
    </source>
</evidence>
<dbReference type="AlphaFoldDB" id="A0AAV2QLB8"/>
<keyword evidence="21" id="KW-1185">Reference proteome</keyword>
<feature type="domain" description="RING-type" evidence="19">
    <location>
        <begin position="239"/>
        <end position="278"/>
    </location>
</feature>
<comment type="catalytic activity">
    <reaction evidence="16">
        <text>[E2 ubiquitin-conjugating enzyme]-S-ubiquitinyl-L-cysteine + [acceptor protein]-L-cysteine = [E2 ubiquitin-conjugating enzyme]-L-cysteine + [acceptor protein]-S-ubiquitinyl-L-cysteine.</text>
        <dbReference type="EC" id="2.3.2.36"/>
    </reaction>
</comment>
<keyword evidence="14" id="KW-0576">Peroxisome</keyword>
<evidence type="ECO:0000256" key="4">
    <source>
        <dbReference type="ARBA" id="ARBA00022448"/>
    </source>
</evidence>
<evidence type="ECO:0000259" key="19">
    <source>
        <dbReference type="PROSITE" id="PS50089"/>
    </source>
</evidence>
<keyword evidence="6" id="KW-0812">Transmembrane</keyword>
<dbReference type="GO" id="GO:0008270">
    <property type="term" value="F:zinc ion binding"/>
    <property type="evidence" value="ECO:0007669"/>
    <property type="project" value="UniProtKB-KW"/>
</dbReference>
<keyword evidence="5" id="KW-0808">Transferase</keyword>